<organism evidence="4 5">
    <name type="scientific">Alteromonas portus</name>
    <dbReference type="NCBI Taxonomy" id="2565549"/>
    <lineage>
        <taxon>Bacteria</taxon>
        <taxon>Pseudomonadati</taxon>
        <taxon>Pseudomonadota</taxon>
        <taxon>Gammaproteobacteria</taxon>
        <taxon>Alteromonadales</taxon>
        <taxon>Alteromonadaceae</taxon>
        <taxon>Alteromonas/Salinimonas group</taxon>
        <taxon>Alteromonas</taxon>
    </lineage>
</organism>
<accession>A0A4U0ZMA0</accession>
<feature type="domain" description="Response regulatory" evidence="3">
    <location>
        <begin position="3"/>
        <end position="119"/>
    </location>
</feature>
<dbReference type="SUPFAM" id="SSF52172">
    <property type="entry name" value="CheY-like"/>
    <property type="match status" value="1"/>
</dbReference>
<dbReference type="PANTHER" id="PTHR44591">
    <property type="entry name" value="STRESS RESPONSE REGULATOR PROTEIN 1"/>
    <property type="match status" value="1"/>
</dbReference>
<evidence type="ECO:0000256" key="2">
    <source>
        <dbReference type="PROSITE-ProRule" id="PRU00169"/>
    </source>
</evidence>
<dbReference type="AlphaFoldDB" id="A0A4U0ZMA0"/>
<dbReference type="InterPro" id="IPR011006">
    <property type="entry name" value="CheY-like_superfamily"/>
</dbReference>
<keyword evidence="5" id="KW-1185">Reference proteome</keyword>
<keyword evidence="1 2" id="KW-0597">Phosphoprotein</keyword>
<dbReference type="SMART" id="SM00448">
    <property type="entry name" value="REC"/>
    <property type="match status" value="1"/>
</dbReference>
<dbReference type="RefSeq" id="WP_136782011.1">
    <property type="nucleotide sequence ID" value="NZ_JBMQEY010000001.1"/>
</dbReference>
<dbReference type="Proteomes" id="UP000305471">
    <property type="component" value="Unassembled WGS sequence"/>
</dbReference>
<dbReference type="Pfam" id="PF00072">
    <property type="entry name" value="Response_reg"/>
    <property type="match status" value="1"/>
</dbReference>
<dbReference type="GO" id="GO:0000160">
    <property type="term" value="P:phosphorelay signal transduction system"/>
    <property type="evidence" value="ECO:0007669"/>
    <property type="project" value="InterPro"/>
</dbReference>
<evidence type="ECO:0000313" key="5">
    <source>
        <dbReference type="Proteomes" id="UP000305471"/>
    </source>
</evidence>
<proteinExistence type="predicted"/>
<dbReference type="Gene3D" id="3.40.50.2300">
    <property type="match status" value="1"/>
</dbReference>
<reference evidence="4 5" key="1">
    <citation type="submission" date="2019-04" db="EMBL/GenBank/DDBJ databases">
        <title>Alteromonas portus sp. nov., an alginate lyase-excreting marine bacterium.</title>
        <authorList>
            <person name="Huang H."/>
            <person name="Mo K."/>
            <person name="Bao S."/>
        </authorList>
    </citation>
    <scope>NUCLEOTIDE SEQUENCE [LARGE SCALE GENOMIC DNA]</scope>
    <source>
        <strain evidence="4 5">HB161718</strain>
    </source>
</reference>
<feature type="modified residue" description="4-aspartylphosphate" evidence="2">
    <location>
        <position position="52"/>
    </location>
</feature>
<dbReference type="InterPro" id="IPR050595">
    <property type="entry name" value="Bact_response_regulator"/>
</dbReference>
<gene>
    <name evidence="4" type="ORF">E5672_09715</name>
</gene>
<dbReference type="InterPro" id="IPR001789">
    <property type="entry name" value="Sig_transdc_resp-reg_receiver"/>
</dbReference>
<sequence length="125" mass="13904">MKTVMIVDDASTVRMFHKMLVSTPDRIIEEAENGVEALEKAIGTQVDLFLVDVNMPKMDGYRLCKEIRRNDALRAVPIIMISTESANQDAERAYQCGANYYMTKPVDADMLKSVVSAVIGESANE</sequence>
<evidence type="ECO:0000313" key="4">
    <source>
        <dbReference type="EMBL" id="TKB03312.1"/>
    </source>
</evidence>
<dbReference type="OrthoDB" id="9800897at2"/>
<evidence type="ECO:0000256" key="1">
    <source>
        <dbReference type="ARBA" id="ARBA00022553"/>
    </source>
</evidence>
<dbReference type="PROSITE" id="PS50110">
    <property type="entry name" value="RESPONSE_REGULATORY"/>
    <property type="match status" value="1"/>
</dbReference>
<protein>
    <submittedName>
        <fullName evidence="4">Response regulator</fullName>
    </submittedName>
</protein>
<evidence type="ECO:0000259" key="3">
    <source>
        <dbReference type="PROSITE" id="PS50110"/>
    </source>
</evidence>
<dbReference type="PANTHER" id="PTHR44591:SF25">
    <property type="entry name" value="CHEMOTAXIS TWO-COMPONENT RESPONSE REGULATOR"/>
    <property type="match status" value="1"/>
</dbReference>
<name>A0A4U0ZMA0_9ALTE</name>
<comment type="caution">
    <text evidence="4">The sequence shown here is derived from an EMBL/GenBank/DDBJ whole genome shotgun (WGS) entry which is preliminary data.</text>
</comment>
<dbReference type="EMBL" id="SWCO01000005">
    <property type="protein sequence ID" value="TKB03312.1"/>
    <property type="molecule type" value="Genomic_DNA"/>
</dbReference>